<dbReference type="EMBL" id="ML170170">
    <property type="protein sequence ID" value="TDL23564.1"/>
    <property type="molecule type" value="Genomic_DNA"/>
</dbReference>
<dbReference type="OrthoDB" id="2686513at2759"/>
<dbReference type="Proteomes" id="UP000294933">
    <property type="component" value="Unassembled WGS sequence"/>
</dbReference>
<evidence type="ECO:0000313" key="4">
    <source>
        <dbReference type="Proteomes" id="UP000294933"/>
    </source>
</evidence>
<keyword evidence="1" id="KW-0472">Membrane</keyword>
<dbReference type="Pfam" id="PF20151">
    <property type="entry name" value="DUF6533"/>
    <property type="match status" value="1"/>
</dbReference>
<dbReference type="AlphaFoldDB" id="A0A4Y7Q7K6"/>
<protein>
    <recommendedName>
        <fullName evidence="2">DUF6533 domain-containing protein</fullName>
    </recommendedName>
</protein>
<sequence>LQYICLASITILYYDHLLTLPSEVKYIRRQRLSSVSVIFLLNRYLTFLSYVPIMFFFFNFPLDDKPFVHRLPSGSTWNDPIHFSRCTHFSQFPGALYCITILIIRVYALYYREIWVLVPTGMLGASTVATSIVR</sequence>
<keyword evidence="4" id="KW-1185">Reference proteome</keyword>
<feature type="non-terminal residue" evidence="3">
    <location>
        <position position="1"/>
    </location>
</feature>
<dbReference type="VEuPathDB" id="FungiDB:BD410DRAFT_721048"/>
<organism evidence="3 4">
    <name type="scientific">Rickenella mellea</name>
    <dbReference type="NCBI Taxonomy" id="50990"/>
    <lineage>
        <taxon>Eukaryota</taxon>
        <taxon>Fungi</taxon>
        <taxon>Dikarya</taxon>
        <taxon>Basidiomycota</taxon>
        <taxon>Agaricomycotina</taxon>
        <taxon>Agaricomycetes</taxon>
        <taxon>Hymenochaetales</taxon>
        <taxon>Rickenellaceae</taxon>
        <taxon>Rickenella</taxon>
    </lineage>
</organism>
<name>A0A4Y7Q7K6_9AGAM</name>
<proteinExistence type="predicted"/>
<evidence type="ECO:0000259" key="2">
    <source>
        <dbReference type="Pfam" id="PF20151"/>
    </source>
</evidence>
<reference evidence="3 4" key="1">
    <citation type="submission" date="2018-06" db="EMBL/GenBank/DDBJ databases">
        <title>A transcriptomic atlas of mushroom development highlights an independent origin of complex multicellularity.</title>
        <authorList>
            <consortium name="DOE Joint Genome Institute"/>
            <person name="Krizsan K."/>
            <person name="Almasi E."/>
            <person name="Merenyi Z."/>
            <person name="Sahu N."/>
            <person name="Viragh M."/>
            <person name="Koszo T."/>
            <person name="Mondo S."/>
            <person name="Kiss B."/>
            <person name="Balint B."/>
            <person name="Kues U."/>
            <person name="Barry K."/>
            <person name="Hegedus J.C."/>
            <person name="Henrissat B."/>
            <person name="Johnson J."/>
            <person name="Lipzen A."/>
            <person name="Ohm R."/>
            <person name="Nagy I."/>
            <person name="Pangilinan J."/>
            <person name="Yan J."/>
            <person name="Xiong Y."/>
            <person name="Grigoriev I.V."/>
            <person name="Hibbett D.S."/>
            <person name="Nagy L.G."/>
        </authorList>
    </citation>
    <scope>NUCLEOTIDE SEQUENCE [LARGE SCALE GENOMIC DNA]</scope>
    <source>
        <strain evidence="3 4">SZMC22713</strain>
    </source>
</reference>
<feature type="transmembrane region" description="Helical" evidence="1">
    <location>
        <begin position="35"/>
        <end position="58"/>
    </location>
</feature>
<evidence type="ECO:0000256" key="1">
    <source>
        <dbReference type="SAM" id="Phobius"/>
    </source>
</evidence>
<evidence type="ECO:0000313" key="3">
    <source>
        <dbReference type="EMBL" id="TDL23564.1"/>
    </source>
</evidence>
<feature type="transmembrane region" description="Helical" evidence="1">
    <location>
        <begin position="89"/>
        <end position="107"/>
    </location>
</feature>
<gene>
    <name evidence="3" type="ORF">BD410DRAFT_721048</name>
</gene>
<keyword evidence="1" id="KW-0812">Transmembrane</keyword>
<feature type="domain" description="DUF6533" evidence="2">
    <location>
        <begin position="3"/>
        <end position="48"/>
    </location>
</feature>
<keyword evidence="1" id="KW-1133">Transmembrane helix</keyword>
<feature type="transmembrane region" description="Helical" evidence="1">
    <location>
        <begin position="114"/>
        <end position="133"/>
    </location>
</feature>
<dbReference type="InterPro" id="IPR045340">
    <property type="entry name" value="DUF6533"/>
</dbReference>
<accession>A0A4Y7Q7K6</accession>